<dbReference type="Pfam" id="PF00571">
    <property type="entry name" value="CBS"/>
    <property type="match status" value="2"/>
</dbReference>
<dbReference type="PANTHER" id="PTHR10314">
    <property type="entry name" value="CYSTATHIONINE BETA-SYNTHASE"/>
    <property type="match status" value="1"/>
</dbReference>
<organism evidence="5 6">
    <name type="scientific">Massilia suwonensis</name>
    <dbReference type="NCBI Taxonomy" id="648895"/>
    <lineage>
        <taxon>Bacteria</taxon>
        <taxon>Pseudomonadati</taxon>
        <taxon>Pseudomonadota</taxon>
        <taxon>Betaproteobacteria</taxon>
        <taxon>Burkholderiales</taxon>
        <taxon>Oxalobacteraceae</taxon>
        <taxon>Telluria group</taxon>
        <taxon>Massilia</taxon>
    </lineage>
</organism>
<dbReference type="Gene3D" id="3.40.50.1100">
    <property type="match status" value="2"/>
</dbReference>
<dbReference type="Gene3D" id="3.10.580.10">
    <property type="entry name" value="CBS-domain"/>
    <property type="match status" value="1"/>
</dbReference>
<dbReference type="SUPFAM" id="SSF54631">
    <property type="entry name" value="CBS-domain pair"/>
    <property type="match status" value="1"/>
</dbReference>
<evidence type="ECO:0000256" key="1">
    <source>
        <dbReference type="ARBA" id="ARBA00001933"/>
    </source>
</evidence>
<name>A0ABW0MUM7_9BURK</name>
<comment type="caution">
    <text evidence="5">The sequence shown here is derived from an EMBL/GenBank/DDBJ whole genome shotgun (WGS) entry which is preliminary data.</text>
</comment>
<keyword evidence="6" id="KW-1185">Reference proteome</keyword>
<evidence type="ECO:0000256" key="3">
    <source>
        <dbReference type="PROSITE-ProRule" id="PRU00703"/>
    </source>
</evidence>
<dbReference type="PROSITE" id="PS00901">
    <property type="entry name" value="CYS_SYNTHASE"/>
    <property type="match status" value="1"/>
</dbReference>
<dbReference type="CDD" id="cd04608">
    <property type="entry name" value="CBS_pair_CBS"/>
    <property type="match status" value="1"/>
</dbReference>
<dbReference type="InterPro" id="IPR036052">
    <property type="entry name" value="TrpB-like_PALP_sf"/>
</dbReference>
<dbReference type="CDD" id="cd01561">
    <property type="entry name" value="CBS_like"/>
    <property type="match status" value="1"/>
</dbReference>
<dbReference type="InterPro" id="IPR001216">
    <property type="entry name" value="P-phosphate_BS"/>
</dbReference>
<dbReference type="Proteomes" id="UP001596101">
    <property type="component" value="Unassembled WGS sequence"/>
</dbReference>
<dbReference type="PROSITE" id="PS51371">
    <property type="entry name" value="CBS"/>
    <property type="match status" value="1"/>
</dbReference>
<dbReference type="RefSeq" id="WP_379760462.1">
    <property type="nucleotide sequence ID" value="NZ_JBHSMR010000014.1"/>
</dbReference>
<keyword evidence="3" id="KW-0129">CBS domain</keyword>
<dbReference type="InterPro" id="IPR000644">
    <property type="entry name" value="CBS_dom"/>
</dbReference>
<comment type="cofactor">
    <cofactor evidence="1">
        <name>pyridoxal 5'-phosphate</name>
        <dbReference type="ChEBI" id="CHEBI:597326"/>
    </cofactor>
</comment>
<evidence type="ECO:0000313" key="5">
    <source>
        <dbReference type="EMBL" id="MFC5480697.1"/>
    </source>
</evidence>
<dbReference type="InterPro" id="IPR050214">
    <property type="entry name" value="Cys_Synth/Cystath_Beta-Synth"/>
</dbReference>
<dbReference type="EMBL" id="JBHSMR010000014">
    <property type="protein sequence ID" value="MFC5480697.1"/>
    <property type="molecule type" value="Genomic_DNA"/>
</dbReference>
<reference evidence="6" key="1">
    <citation type="journal article" date="2019" name="Int. J. Syst. Evol. Microbiol.">
        <title>The Global Catalogue of Microorganisms (GCM) 10K type strain sequencing project: providing services to taxonomists for standard genome sequencing and annotation.</title>
        <authorList>
            <consortium name="The Broad Institute Genomics Platform"/>
            <consortium name="The Broad Institute Genome Sequencing Center for Infectious Disease"/>
            <person name="Wu L."/>
            <person name="Ma J."/>
        </authorList>
    </citation>
    <scope>NUCLEOTIDE SEQUENCE [LARGE SCALE GENOMIC DNA]</scope>
    <source>
        <strain evidence="6">CCUG 43111</strain>
    </source>
</reference>
<accession>A0ABW0MUM7</accession>
<dbReference type="Pfam" id="PF00291">
    <property type="entry name" value="PALP"/>
    <property type="match status" value="1"/>
</dbReference>
<protein>
    <submittedName>
        <fullName evidence="5">Pyridoxal-phosphate dependent enzyme</fullName>
    </submittedName>
</protein>
<dbReference type="InterPro" id="IPR001926">
    <property type="entry name" value="TrpB-like_PALP"/>
</dbReference>
<sequence>MQRDMQGNMDASKQDASQAAIFSLIGNTPLVQVTRMDTGPCQLFLKLESQNPGGSIKDRIGRAMIEQAERDGSLQPGGTVVEATAGNTGLGLALVARIKGYRVVLVVPDKMAAEKVLHLKALGAEIHLTRSDVGKGHPEYYQDVAARLAREIPGAWFADQFNNPANPRAHETTTGPELWEQTSHELDAIVVGVGSSGTLTGLSNYFARVQPDLEFVLADPKGSILADYVNTGHLAKEAGSWAVEGIGEDFIPGIADLSRVKSAYTITDEESFGTARALLQHEGILAGSSTGTLLAAALKYCRAQTSPKRVVTFVCDTGTRYLTKVYSDGWMVDQGLLQRPKTGDLRDLVGRRFDAGEVVTVSPTDTLLTAFNRMRSSDLAQMPVIENGRLVGIIDESDLLLHVTMEASRFQTPVSSTMTSTLQTLKPSDSMAQLRDILDRGLTAVVQDGERFYGLITRFDLLNHLRRTLS</sequence>
<dbReference type="SUPFAM" id="SSF53686">
    <property type="entry name" value="Tryptophan synthase beta subunit-like PLP-dependent enzymes"/>
    <property type="match status" value="1"/>
</dbReference>
<gene>
    <name evidence="5" type="ORF">ACFPQ5_21045</name>
</gene>
<evidence type="ECO:0000259" key="4">
    <source>
        <dbReference type="PROSITE" id="PS51371"/>
    </source>
</evidence>
<dbReference type="InterPro" id="IPR046342">
    <property type="entry name" value="CBS_dom_sf"/>
</dbReference>
<dbReference type="SMART" id="SM00116">
    <property type="entry name" value="CBS"/>
    <property type="match status" value="2"/>
</dbReference>
<evidence type="ECO:0000313" key="6">
    <source>
        <dbReference type="Proteomes" id="UP001596101"/>
    </source>
</evidence>
<dbReference type="InterPro" id="IPR046353">
    <property type="entry name" value="CBS_C"/>
</dbReference>
<evidence type="ECO:0000256" key="2">
    <source>
        <dbReference type="ARBA" id="ARBA00022898"/>
    </source>
</evidence>
<keyword evidence="2" id="KW-0663">Pyridoxal phosphate</keyword>
<proteinExistence type="predicted"/>
<feature type="domain" description="CBS" evidence="4">
    <location>
        <begin position="353"/>
        <end position="409"/>
    </location>
</feature>